<dbReference type="AlphaFoldDB" id="A0A497YHD5"/>
<name>A0A497YHD5_9BACL</name>
<reference evidence="2 3" key="1">
    <citation type="submission" date="2018-10" db="EMBL/GenBank/DDBJ databases">
        <title>Genomic Encyclopedia of Type Strains, Phase IV (KMG-IV): sequencing the most valuable type-strain genomes for metagenomic binning, comparative biology and taxonomic classification.</title>
        <authorList>
            <person name="Goeker M."/>
        </authorList>
    </citation>
    <scope>NUCLEOTIDE SEQUENCE [LARGE SCALE GENOMIC DNA]</scope>
    <source>
        <strain evidence="2 3">DSM 20549</strain>
    </source>
</reference>
<dbReference type="PRINTS" id="PR00111">
    <property type="entry name" value="ABHYDROLASE"/>
</dbReference>
<dbReference type="Proteomes" id="UP000280791">
    <property type="component" value="Unassembled WGS sequence"/>
</dbReference>
<dbReference type="Gene3D" id="3.40.50.1820">
    <property type="entry name" value="alpha/beta hydrolase"/>
    <property type="match status" value="1"/>
</dbReference>
<dbReference type="OrthoDB" id="9773293at2"/>
<protein>
    <submittedName>
        <fullName evidence="2">Pimeloyl-ACP methyl ester carboxylesterase</fullName>
    </submittedName>
</protein>
<evidence type="ECO:0000313" key="3">
    <source>
        <dbReference type="Proteomes" id="UP000280791"/>
    </source>
</evidence>
<dbReference type="RefSeq" id="WP_121299849.1">
    <property type="nucleotide sequence ID" value="NZ_QBEW01000012.1"/>
</dbReference>
<evidence type="ECO:0000259" key="1">
    <source>
        <dbReference type="Pfam" id="PF00561"/>
    </source>
</evidence>
<dbReference type="InterPro" id="IPR029058">
    <property type="entry name" value="AB_hydrolase_fold"/>
</dbReference>
<gene>
    <name evidence="2" type="ORF">DFR62_1820</name>
</gene>
<comment type="caution">
    <text evidence="2">The sequence shown here is derived from an EMBL/GenBank/DDBJ whole genome shotgun (WGS) entry which is preliminary data.</text>
</comment>
<feature type="domain" description="AB hydrolase-1" evidence="1">
    <location>
        <begin position="26"/>
        <end position="129"/>
    </location>
</feature>
<dbReference type="PANTHER" id="PTHR43798:SF33">
    <property type="entry name" value="HYDROLASE, PUTATIVE (AFU_ORTHOLOGUE AFUA_2G14860)-RELATED"/>
    <property type="match status" value="1"/>
</dbReference>
<dbReference type="InterPro" id="IPR000073">
    <property type="entry name" value="AB_hydrolase_1"/>
</dbReference>
<dbReference type="Pfam" id="PF00561">
    <property type="entry name" value="Abhydrolase_1"/>
    <property type="match status" value="1"/>
</dbReference>
<accession>A0A497YHD5</accession>
<dbReference type="InterPro" id="IPR050266">
    <property type="entry name" value="AB_hydrolase_sf"/>
</dbReference>
<dbReference type="PANTHER" id="PTHR43798">
    <property type="entry name" value="MONOACYLGLYCEROL LIPASE"/>
    <property type="match status" value="1"/>
</dbReference>
<keyword evidence="3" id="KW-1185">Reference proteome</keyword>
<sequence length="283" mass="31609">MKKEIIKFEDGLQVSMRSWGNMNHTTLLFLHGLGSSAASFTELANLLSQKYRIFALDLPGHGSSTAEQTEESFSVASVARWAKEAMEQLDIKDLHVIGHSIGGNIALAFAEIFSVQSVVLLDGGYIRSSSIPGSSITEEVRFAKEHCDNYAFASWTLFEAKMATEGLTERLIEIAKPSMKVKRDAIKLILTSEHAGYYVKQHFNEPSIDTLSEVDVPVLLLRSTLPKAFNSHRESETARLKQYLALSVEEVKDASHDIYWENPKMVSKKISQWISSKKIDLIA</sequence>
<dbReference type="GO" id="GO:0016020">
    <property type="term" value="C:membrane"/>
    <property type="evidence" value="ECO:0007669"/>
    <property type="project" value="TreeGrafter"/>
</dbReference>
<dbReference type="SUPFAM" id="SSF53474">
    <property type="entry name" value="alpha/beta-Hydrolases"/>
    <property type="match status" value="1"/>
</dbReference>
<evidence type="ECO:0000313" key="2">
    <source>
        <dbReference type="EMBL" id="RLJ87022.1"/>
    </source>
</evidence>
<organism evidence="2 3">
    <name type="scientific">Planococcus citreus</name>
    <dbReference type="NCBI Taxonomy" id="1373"/>
    <lineage>
        <taxon>Bacteria</taxon>
        <taxon>Bacillati</taxon>
        <taxon>Bacillota</taxon>
        <taxon>Bacilli</taxon>
        <taxon>Bacillales</taxon>
        <taxon>Caryophanaceae</taxon>
        <taxon>Planococcus</taxon>
    </lineage>
</organism>
<dbReference type="EMBL" id="RCCP01000002">
    <property type="protein sequence ID" value="RLJ87022.1"/>
    <property type="molecule type" value="Genomic_DNA"/>
</dbReference>
<proteinExistence type="predicted"/>